<dbReference type="SUPFAM" id="SSF50969">
    <property type="entry name" value="YVTN repeat-like/Quinoprotein amine dehydrogenase"/>
    <property type="match status" value="1"/>
</dbReference>
<dbReference type="EMBL" id="CP089984">
    <property type="protein sequence ID" value="WXB14758.1"/>
    <property type="molecule type" value="Genomic_DNA"/>
</dbReference>
<organism evidence="2 3">
    <name type="scientific">Pendulispora albinea</name>
    <dbReference type="NCBI Taxonomy" id="2741071"/>
    <lineage>
        <taxon>Bacteria</taxon>
        <taxon>Pseudomonadati</taxon>
        <taxon>Myxococcota</taxon>
        <taxon>Myxococcia</taxon>
        <taxon>Myxococcales</taxon>
        <taxon>Sorangiineae</taxon>
        <taxon>Pendulisporaceae</taxon>
        <taxon>Pendulispora</taxon>
    </lineage>
</organism>
<protein>
    <submittedName>
        <fullName evidence="2">Uncharacterized protein</fullName>
    </submittedName>
</protein>
<dbReference type="Proteomes" id="UP001370348">
    <property type="component" value="Chromosome"/>
</dbReference>
<dbReference type="InterPro" id="IPR011044">
    <property type="entry name" value="Quino_amine_DH_bsu"/>
</dbReference>
<sequence length="362" mass="37423">MAKSIAVATIIGLATVAGVVSLRGKANPPTPVSSTTEGSETASPTLAPGATAPGAAAAVQTTSAFPDAGSFIRDPRAIFTATWGSGLGQLGRSRPQEGNPEGPKSFAVTDDGYIVLDQVNERLVRYDAKGKPIGTIPVSETSDDIAAGKDSMAVLDRLVQKKVTTYDASGRKTGEYALDGAKGIKEPGTTSGVFMDGKKVYVEREHGGLVMLGGAGGQPSADGTELSGRPSKDGALLLSAGVLSARAGVVYVNVFDRAKNGLRFTQKVALGPELKALLLLDSDARGTIYVGAWMTVAGEQPPDSIRVFCISSADGRTLGQTSLPTNDTPEESFRDLAVGADGSIVYAWRSEQGVQYLRATCP</sequence>
<proteinExistence type="predicted"/>
<evidence type="ECO:0000313" key="2">
    <source>
        <dbReference type="EMBL" id="WXB14758.1"/>
    </source>
</evidence>
<reference evidence="2 3" key="1">
    <citation type="submission" date="2021-12" db="EMBL/GenBank/DDBJ databases">
        <title>Discovery of the Pendulisporaceae a myxobacterial family with distinct sporulation behavior and unique specialized metabolism.</title>
        <authorList>
            <person name="Garcia R."/>
            <person name="Popoff A."/>
            <person name="Bader C.D."/>
            <person name="Loehr J."/>
            <person name="Walesch S."/>
            <person name="Walt C."/>
            <person name="Boldt J."/>
            <person name="Bunk B."/>
            <person name="Haeckl F.J.F.P.J."/>
            <person name="Gunesch A.P."/>
            <person name="Birkelbach J."/>
            <person name="Nuebel U."/>
            <person name="Pietschmann T."/>
            <person name="Bach T."/>
            <person name="Mueller R."/>
        </authorList>
    </citation>
    <scope>NUCLEOTIDE SEQUENCE [LARGE SCALE GENOMIC DNA]</scope>
    <source>
        <strain evidence="2 3">MSr11954</strain>
    </source>
</reference>
<gene>
    <name evidence="2" type="ORF">LZC94_43935</name>
</gene>
<accession>A0ABZ2LY36</accession>
<evidence type="ECO:0000256" key="1">
    <source>
        <dbReference type="SAM" id="MobiDB-lite"/>
    </source>
</evidence>
<name>A0ABZ2LY36_9BACT</name>
<feature type="compositionally biased region" description="Low complexity" evidence="1">
    <location>
        <begin position="41"/>
        <end position="54"/>
    </location>
</feature>
<keyword evidence="3" id="KW-1185">Reference proteome</keyword>
<feature type="region of interest" description="Disordered" evidence="1">
    <location>
        <begin position="24"/>
        <end position="54"/>
    </location>
</feature>
<dbReference type="RefSeq" id="WP_394824383.1">
    <property type="nucleotide sequence ID" value="NZ_CP089984.1"/>
</dbReference>
<evidence type="ECO:0000313" key="3">
    <source>
        <dbReference type="Proteomes" id="UP001370348"/>
    </source>
</evidence>